<accession>A0AA35TXN2</accession>
<organism evidence="1 2">
    <name type="scientific">Geodia barretti</name>
    <name type="common">Barrett's horny sponge</name>
    <dbReference type="NCBI Taxonomy" id="519541"/>
    <lineage>
        <taxon>Eukaryota</taxon>
        <taxon>Metazoa</taxon>
        <taxon>Porifera</taxon>
        <taxon>Demospongiae</taxon>
        <taxon>Heteroscleromorpha</taxon>
        <taxon>Tetractinellida</taxon>
        <taxon>Astrophorina</taxon>
        <taxon>Geodiidae</taxon>
        <taxon>Geodia</taxon>
    </lineage>
</organism>
<proteinExistence type="predicted"/>
<evidence type="ECO:0000313" key="2">
    <source>
        <dbReference type="Proteomes" id="UP001174909"/>
    </source>
</evidence>
<dbReference type="AlphaFoldDB" id="A0AA35TXN2"/>
<sequence length="867" mass="98135">MSDQLGIEDFTEVQEALWAARSKWHNIGTRLKLDVHELENIEAEGGMGLDMKFNLMIKTKLKKIEPCTWRDLYDALNHPTVAMSDVANKLSAKLTTAEVPNTRAGDAALSMSSTSLTVANTSFDGGDTKDQEVKITKGRIYKLQREYIDLSVCASKEMVKKYAVKMLRFSLLSLPYNLKKEHRRFLTEAKAEIKQAESAEDIIEVIVEHYNYLDYTLLKYVVDLYGSDDLKKKMDKYENNIKAFRKETRLEIFSYVCADHEPETVGGKFTTMVSMHHMDWRTATLEDVEKFRIQVCREMSLYDFALNCMKLARGCVSVLTTVKESGIGGFYETPFLLSLDQEVKITKGRIYKLQREYIDLSVCASKEMVKKYAVKMLRFSLLSLPSHLKKEHRRFLTEAKAEIKQAESAEDIIEVIVEHYNYLDYTLLKYVVDLYGSDDIKKKMDKYENNIKAFRKETRLEIFSYVCADHEPETVDGRFTVMVSKHDMDWRTATLEDVEKFRIQVCREMSLYDFTLNLIKMARGGVSVLTTVKESGIGGFSQTPAIETSELQCDPVVHAVDDDSLVYTGRAFSYTSTTGIGLFFPAGECKKHVNISVAVANDDYILPSGCDEMPIVSDMYKITTSDKLPVPVTIRMNHCAVMEEEDSQVFIVAHGSPPYQFNLLYGGIFPPYQTYGEIELKNFSILTILAHKLGWRMSLSAQVLYHKNNAAATFVVTKNTPSLIRAVQKQYSDAVAESSNPILCDYTTRAISLSIPDEPQVGWIVVPDFNPPQILTQLIREYREGKTLPCIQLNVKSTGQGKPKEEELKIGVEGCSIKSFTLFSKHLFPSSIATQLQSQHQPLGLGLQSTASPVTTVFSLFKCPLSA</sequence>
<gene>
    <name evidence="1" type="ORF">GBAR_LOCUS29976</name>
</gene>
<keyword evidence="2" id="KW-1185">Reference proteome</keyword>
<comment type="caution">
    <text evidence="1">The sequence shown here is derived from an EMBL/GenBank/DDBJ whole genome shotgun (WGS) entry which is preliminary data.</text>
</comment>
<protein>
    <submittedName>
        <fullName evidence="1">Uncharacterized protein</fullName>
    </submittedName>
</protein>
<dbReference type="Proteomes" id="UP001174909">
    <property type="component" value="Unassembled WGS sequence"/>
</dbReference>
<reference evidence="1" key="1">
    <citation type="submission" date="2023-03" db="EMBL/GenBank/DDBJ databases">
        <authorList>
            <person name="Steffen K."/>
            <person name="Cardenas P."/>
        </authorList>
    </citation>
    <scope>NUCLEOTIDE SEQUENCE</scope>
</reference>
<dbReference type="EMBL" id="CASHTH010004225">
    <property type="protein sequence ID" value="CAI8054937.1"/>
    <property type="molecule type" value="Genomic_DNA"/>
</dbReference>
<name>A0AA35TXN2_GEOBA</name>
<evidence type="ECO:0000313" key="1">
    <source>
        <dbReference type="EMBL" id="CAI8054937.1"/>
    </source>
</evidence>